<reference evidence="5 6" key="1">
    <citation type="journal article" date="2015" name="Genome Announc.">
        <title>Draft Genome Sequence and Gene Annotation of the Entomopathogenic Fungus Verticillium hemipterigenum.</title>
        <authorList>
            <person name="Horn F."/>
            <person name="Habel A."/>
            <person name="Scharf D.H."/>
            <person name="Dworschak J."/>
            <person name="Brakhage A.A."/>
            <person name="Guthke R."/>
            <person name="Hertweck C."/>
            <person name="Linde J."/>
        </authorList>
    </citation>
    <scope>NUCLEOTIDE SEQUENCE [LARGE SCALE GENOMIC DNA]</scope>
</reference>
<feature type="signal peptide" evidence="4">
    <location>
        <begin position="1"/>
        <end position="15"/>
    </location>
</feature>
<accession>A0A0A1TQ58</accession>
<keyword evidence="6" id="KW-1185">Reference proteome</keyword>
<dbReference type="InterPro" id="IPR036686">
    <property type="entry name" value="Class_II_Hydrophobin_sf"/>
</dbReference>
<dbReference type="STRING" id="1531966.A0A0A1TQ58"/>
<evidence type="ECO:0000256" key="1">
    <source>
        <dbReference type="ARBA" id="ARBA00004196"/>
    </source>
</evidence>
<dbReference type="GO" id="GO:0005576">
    <property type="term" value="C:extracellular region"/>
    <property type="evidence" value="ECO:0007669"/>
    <property type="project" value="InterPro"/>
</dbReference>
<evidence type="ECO:0000256" key="4">
    <source>
        <dbReference type="SAM" id="SignalP"/>
    </source>
</evidence>
<organism evidence="5 6">
    <name type="scientific">[Torrubiella] hemipterigena</name>
    <dbReference type="NCBI Taxonomy" id="1531966"/>
    <lineage>
        <taxon>Eukaryota</taxon>
        <taxon>Fungi</taxon>
        <taxon>Dikarya</taxon>
        <taxon>Ascomycota</taxon>
        <taxon>Pezizomycotina</taxon>
        <taxon>Sordariomycetes</taxon>
        <taxon>Hypocreomycetidae</taxon>
        <taxon>Hypocreales</taxon>
        <taxon>Clavicipitaceae</taxon>
        <taxon>Clavicipitaceae incertae sedis</taxon>
        <taxon>'Torrubiella' clade</taxon>
    </lineage>
</organism>
<evidence type="ECO:0000256" key="3">
    <source>
        <dbReference type="ARBA" id="ARBA00023157"/>
    </source>
</evidence>
<dbReference type="InterPro" id="IPR010636">
    <property type="entry name" value="Class_II_hydrophobin"/>
</dbReference>
<dbReference type="AlphaFoldDB" id="A0A0A1TQ58"/>
<dbReference type="Proteomes" id="UP000039046">
    <property type="component" value="Unassembled WGS sequence"/>
</dbReference>
<dbReference type="EMBL" id="CDHN01000006">
    <property type="protein sequence ID" value="CEJ93753.1"/>
    <property type="molecule type" value="Genomic_DNA"/>
</dbReference>
<comment type="similarity">
    <text evidence="2">Belongs to the cerato-ulmin hydrophobin family.</text>
</comment>
<dbReference type="SUPFAM" id="SSF101751">
    <property type="entry name" value="Hydrophobin II, HfbII"/>
    <property type="match status" value="1"/>
</dbReference>
<proteinExistence type="inferred from homology"/>
<feature type="chain" id="PRO_5012565372" description="Hydrophobin" evidence="4">
    <location>
        <begin position="16"/>
        <end position="110"/>
    </location>
</feature>
<dbReference type="PANTHER" id="PTHR42341:SF1">
    <property type="entry name" value="HYDROPHOBIN"/>
    <property type="match status" value="1"/>
</dbReference>
<dbReference type="Pfam" id="PF06766">
    <property type="entry name" value="Hydrophobin_2"/>
    <property type="match status" value="1"/>
</dbReference>
<evidence type="ECO:0000313" key="5">
    <source>
        <dbReference type="EMBL" id="CEJ93753.1"/>
    </source>
</evidence>
<keyword evidence="4" id="KW-0732">Signal</keyword>
<gene>
    <name evidence="5" type="ORF">VHEMI09323</name>
</gene>
<dbReference type="OrthoDB" id="4500971at2759"/>
<keyword evidence="3" id="KW-1015">Disulfide bond</keyword>
<dbReference type="Gene3D" id="3.20.120.10">
    <property type="entry name" value="Hydrophobin"/>
    <property type="match status" value="1"/>
</dbReference>
<name>A0A0A1TQ58_9HYPO</name>
<evidence type="ECO:0000313" key="6">
    <source>
        <dbReference type="Proteomes" id="UP000039046"/>
    </source>
</evidence>
<evidence type="ECO:0000256" key="2">
    <source>
        <dbReference type="ARBA" id="ARBA00009576"/>
    </source>
</evidence>
<comment type="subcellular location">
    <subcellularLocation>
        <location evidence="1">Cell envelope</location>
    </subcellularLocation>
</comment>
<dbReference type="HOGENOM" id="CLU_141181_2_2_1"/>
<sequence>MKFFAVAALISAVAAATVPVQARGDYGGDDNDNGRDYNACPGTLYSSPVCGGVDILSLACLDVSTVQETPRNAKHFRDLCAKKGQQALCATLPILGQGLLCKKATGTERK</sequence>
<evidence type="ECO:0008006" key="7">
    <source>
        <dbReference type="Google" id="ProtNLM"/>
    </source>
</evidence>
<dbReference type="PANTHER" id="PTHR42341">
    <property type="entry name" value="HYDROPHOBIN"/>
    <property type="match status" value="1"/>
</dbReference>
<protein>
    <recommendedName>
        <fullName evidence="7">Hydrophobin</fullName>
    </recommendedName>
</protein>
<dbReference type="CDD" id="cd23508">
    <property type="entry name" value="hydrophobin_II"/>
    <property type="match status" value="1"/>
</dbReference>